<proteinExistence type="predicted"/>
<keyword evidence="2" id="KW-0325">Glycoprotein</keyword>
<dbReference type="GO" id="GO:0046872">
    <property type="term" value="F:metal ion binding"/>
    <property type="evidence" value="ECO:0007669"/>
    <property type="project" value="UniProtKB-KW"/>
</dbReference>
<comment type="caution">
    <text evidence="4">The sequence shown here is derived from an EMBL/GenBank/DDBJ whole genome shotgun (WGS) entry which is preliminary data.</text>
</comment>
<reference evidence="4" key="1">
    <citation type="journal article" date="2016" name="Insect Biochem. Mol. Biol.">
        <title>Multifaceted biological insights from a draft genome sequence of the tobacco hornworm moth, Manduca sexta.</title>
        <authorList>
            <person name="Kanost M.R."/>
            <person name="Arrese E.L."/>
            <person name="Cao X."/>
            <person name="Chen Y.R."/>
            <person name="Chellapilla S."/>
            <person name="Goldsmith M.R."/>
            <person name="Grosse-Wilde E."/>
            <person name="Heckel D.G."/>
            <person name="Herndon N."/>
            <person name="Jiang H."/>
            <person name="Papanicolaou A."/>
            <person name="Qu J."/>
            <person name="Soulages J.L."/>
            <person name="Vogel H."/>
            <person name="Walters J."/>
            <person name="Waterhouse R.M."/>
            <person name="Ahn S.J."/>
            <person name="Almeida F.C."/>
            <person name="An C."/>
            <person name="Aqrawi P."/>
            <person name="Bretschneider A."/>
            <person name="Bryant W.B."/>
            <person name="Bucks S."/>
            <person name="Chao H."/>
            <person name="Chevignon G."/>
            <person name="Christen J.M."/>
            <person name="Clarke D.F."/>
            <person name="Dittmer N.T."/>
            <person name="Ferguson L.C.F."/>
            <person name="Garavelou S."/>
            <person name="Gordon K.H.J."/>
            <person name="Gunaratna R.T."/>
            <person name="Han Y."/>
            <person name="Hauser F."/>
            <person name="He Y."/>
            <person name="Heidel-Fischer H."/>
            <person name="Hirsh A."/>
            <person name="Hu Y."/>
            <person name="Jiang H."/>
            <person name="Kalra D."/>
            <person name="Klinner C."/>
            <person name="Konig C."/>
            <person name="Kovar C."/>
            <person name="Kroll A.R."/>
            <person name="Kuwar S.S."/>
            <person name="Lee S.L."/>
            <person name="Lehman R."/>
            <person name="Li K."/>
            <person name="Li Z."/>
            <person name="Liang H."/>
            <person name="Lovelace S."/>
            <person name="Lu Z."/>
            <person name="Mansfield J.H."/>
            <person name="McCulloch K.J."/>
            <person name="Mathew T."/>
            <person name="Morton B."/>
            <person name="Muzny D.M."/>
            <person name="Neunemann D."/>
            <person name="Ongeri F."/>
            <person name="Pauchet Y."/>
            <person name="Pu L.L."/>
            <person name="Pyrousis I."/>
            <person name="Rao X.J."/>
            <person name="Redding A."/>
            <person name="Roesel C."/>
            <person name="Sanchez-Gracia A."/>
            <person name="Schaack S."/>
            <person name="Shukla A."/>
            <person name="Tetreau G."/>
            <person name="Wang Y."/>
            <person name="Xiong G.H."/>
            <person name="Traut W."/>
            <person name="Walsh T.K."/>
            <person name="Worley K.C."/>
            <person name="Wu D."/>
            <person name="Wu W."/>
            <person name="Wu Y.Q."/>
            <person name="Zhang X."/>
            <person name="Zou Z."/>
            <person name="Zucker H."/>
            <person name="Briscoe A.D."/>
            <person name="Burmester T."/>
            <person name="Clem R.J."/>
            <person name="Feyereisen R."/>
            <person name="Grimmelikhuijzen C.J.P."/>
            <person name="Hamodrakas S.J."/>
            <person name="Hansson B.S."/>
            <person name="Huguet E."/>
            <person name="Jermiin L.S."/>
            <person name="Lan Q."/>
            <person name="Lehman H.K."/>
            <person name="Lorenzen M."/>
            <person name="Merzendorfer H."/>
            <person name="Michalopoulos I."/>
            <person name="Morton D.B."/>
            <person name="Muthukrishnan S."/>
            <person name="Oakeshott J.G."/>
            <person name="Palmer W."/>
            <person name="Park Y."/>
            <person name="Passarelli A.L."/>
            <person name="Rozas J."/>
            <person name="Schwartz L.M."/>
            <person name="Smith W."/>
            <person name="Southgate A."/>
            <person name="Vilcinskas A."/>
            <person name="Vogt R."/>
            <person name="Wang P."/>
            <person name="Werren J."/>
            <person name="Yu X.Q."/>
            <person name="Zhou J.J."/>
            <person name="Brown S.J."/>
            <person name="Scherer S.E."/>
            <person name="Richards S."/>
            <person name="Blissard G.W."/>
        </authorList>
    </citation>
    <scope>NUCLEOTIDE SEQUENCE</scope>
</reference>
<keyword evidence="3" id="KW-0349">Heme</keyword>
<dbReference type="PANTHER" id="PTHR11475:SF4">
    <property type="entry name" value="CHORION PEROXIDASE"/>
    <property type="match status" value="1"/>
</dbReference>
<dbReference type="InterPro" id="IPR019791">
    <property type="entry name" value="Haem_peroxidase_animal"/>
</dbReference>
<dbReference type="EMBL" id="JH668289">
    <property type="protein sequence ID" value="KAG6441939.1"/>
    <property type="molecule type" value="Genomic_DNA"/>
</dbReference>
<dbReference type="PROSITE" id="PS50292">
    <property type="entry name" value="PEROXIDASE_3"/>
    <property type="match status" value="1"/>
</dbReference>
<gene>
    <name evidence="4" type="ORF">O3G_MSEX002075</name>
</gene>
<accession>A0A921YMC3</accession>
<dbReference type="PANTHER" id="PTHR11475">
    <property type="entry name" value="OXIDASE/PEROXIDASE"/>
    <property type="match status" value="1"/>
</dbReference>
<protein>
    <recommendedName>
        <fullName evidence="6">Peroxidase</fullName>
    </recommendedName>
</protein>
<name>A0A921YMC3_MANSE</name>
<keyword evidence="1" id="KW-0575">Peroxidase</keyword>
<evidence type="ECO:0008006" key="6">
    <source>
        <dbReference type="Google" id="ProtNLM"/>
    </source>
</evidence>
<keyword evidence="1" id="KW-0560">Oxidoreductase</keyword>
<keyword evidence="3" id="KW-0408">Iron</keyword>
<evidence type="ECO:0000256" key="1">
    <source>
        <dbReference type="ARBA" id="ARBA00022559"/>
    </source>
</evidence>
<evidence type="ECO:0000256" key="3">
    <source>
        <dbReference type="PIRSR" id="PIRSR619791-2"/>
    </source>
</evidence>
<dbReference type="EMBL" id="JH668289">
    <property type="protein sequence ID" value="KAG6441938.1"/>
    <property type="molecule type" value="Genomic_DNA"/>
</dbReference>
<dbReference type="AlphaFoldDB" id="A0A921YMC3"/>
<dbReference type="GO" id="GO:0004601">
    <property type="term" value="F:peroxidase activity"/>
    <property type="evidence" value="ECO:0007669"/>
    <property type="project" value="UniProtKB-KW"/>
</dbReference>
<dbReference type="Proteomes" id="UP000791440">
    <property type="component" value="Unassembled WGS sequence"/>
</dbReference>
<reference evidence="4" key="2">
    <citation type="submission" date="2020-12" db="EMBL/GenBank/DDBJ databases">
        <authorList>
            <person name="Kanost M."/>
        </authorList>
    </citation>
    <scope>NUCLEOTIDE SEQUENCE</scope>
</reference>
<evidence type="ECO:0000313" key="5">
    <source>
        <dbReference type="Proteomes" id="UP000791440"/>
    </source>
</evidence>
<keyword evidence="5" id="KW-1185">Reference proteome</keyword>
<organism evidence="4 5">
    <name type="scientific">Manduca sexta</name>
    <name type="common">Tobacco hawkmoth</name>
    <name type="synonym">Tobacco hornworm</name>
    <dbReference type="NCBI Taxonomy" id="7130"/>
    <lineage>
        <taxon>Eukaryota</taxon>
        <taxon>Metazoa</taxon>
        <taxon>Ecdysozoa</taxon>
        <taxon>Arthropoda</taxon>
        <taxon>Hexapoda</taxon>
        <taxon>Insecta</taxon>
        <taxon>Pterygota</taxon>
        <taxon>Neoptera</taxon>
        <taxon>Endopterygota</taxon>
        <taxon>Lepidoptera</taxon>
        <taxon>Glossata</taxon>
        <taxon>Ditrysia</taxon>
        <taxon>Bombycoidea</taxon>
        <taxon>Sphingidae</taxon>
        <taxon>Sphinginae</taxon>
        <taxon>Sphingini</taxon>
        <taxon>Manduca</taxon>
    </lineage>
</organism>
<sequence>MQLIYYPSPCTVNVAPCKHDEGRRVDGTCTNPKYPSLGAVPTRLLRMRPARYGLGNALRPATNGSMLPSARLLRTKILTDGFQEDHNFSFLISSILVFGIADIADLLVLLSYSIVSDCCLGNTPNRLNPNCIAIPVPQDDPYLRRTGVRCMNLTRFPTFQEMQCAPNSLPAERYVILSTPLIDLSTVYGSTSERERQIRAYEGGLLKSEMRNGLEYPPGTAAICINNRRPIENSCYEFGDSYGGNLVSGTYLTAMWFYREHNRLARRLAEINPCWGDQKLFETARQINIAQWQYILYYEATAAVLGRENALEAGIIYDTDEYVNDFDPRYKPGTYHEYIVGIRWFHTLQDERNDLYSRDGRYLGTRTGVDDAFRSGILEVNNTEADLTQGTFRQRAAKVDYNMDPDLAERLFGELQNAGDLPAIDMMRGRDEGLAPYHEYRKLCGLPHAHKFSDLEDTIYPDKLEQMRRIYDGEIDDVELMVAIYSERLIKGGWVGPTLFCIMARNMIEWRKSDRFFFEHGDIPAALTLPQLREVRSTSTARIICDNGDRVDMIQPHAMYNIGKGNELAPCETIPGIDLMKWADPHCHGDAHKEEPNTFKDDDYWAKYYYKK</sequence>
<keyword evidence="3" id="KW-0479">Metal-binding</keyword>
<evidence type="ECO:0000256" key="2">
    <source>
        <dbReference type="ARBA" id="ARBA00023180"/>
    </source>
</evidence>
<feature type="binding site" description="axial binding residue" evidence="3">
    <location>
        <position position="346"/>
    </location>
    <ligand>
        <name>heme b</name>
        <dbReference type="ChEBI" id="CHEBI:60344"/>
    </ligand>
    <ligandPart>
        <name>Fe</name>
        <dbReference type="ChEBI" id="CHEBI:18248"/>
    </ligandPart>
</feature>
<dbReference type="Pfam" id="PF03098">
    <property type="entry name" value="An_peroxidase"/>
    <property type="match status" value="1"/>
</dbReference>
<evidence type="ECO:0000313" key="4">
    <source>
        <dbReference type="EMBL" id="KAG6441938.1"/>
    </source>
</evidence>